<comment type="caution">
    <text evidence="1">The sequence shown here is derived from an EMBL/GenBank/DDBJ whole genome shotgun (WGS) entry which is preliminary data.</text>
</comment>
<evidence type="ECO:0000313" key="2">
    <source>
        <dbReference type="Proteomes" id="UP000485880"/>
    </source>
</evidence>
<evidence type="ECO:0000313" key="1">
    <source>
        <dbReference type="EMBL" id="VTZ50740.1"/>
    </source>
</evidence>
<accession>A0A8B6M791</accession>
<sequence>MFQTLSKEHTRPDLFDFQGARYIHLAIKRALLIHYQYYYCNDIVSSTVAALLLRRKSN</sequence>
<organism evidence="1 2">
    <name type="scientific">Methylocella tundrae</name>
    <dbReference type="NCBI Taxonomy" id="227605"/>
    <lineage>
        <taxon>Bacteria</taxon>
        <taxon>Pseudomonadati</taxon>
        <taxon>Pseudomonadota</taxon>
        <taxon>Alphaproteobacteria</taxon>
        <taxon>Hyphomicrobiales</taxon>
        <taxon>Beijerinckiaceae</taxon>
        <taxon>Methylocella</taxon>
    </lineage>
</organism>
<reference evidence="1 2" key="1">
    <citation type="submission" date="2019-05" db="EMBL/GenBank/DDBJ databases">
        <authorList>
            <person name="Farhan Ul Haque M."/>
        </authorList>
    </citation>
    <scope>NUCLEOTIDE SEQUENCE [LARGE SCALE GENOMIC DNA]</scope>
    <source>
        <strain evidence="1">2</strain>
    </source>
</reference>
<proteinExistence type="predicted"/>
<gene>
    <name evidence="1" type="ORF">MPC4_280036</name>
</gene>
<protein>
    <submittedName>
        <fullName evidence="1">Uncharacterized protein</fullName>
    </submittedName>
</protein>
<dbReference type="EMBL" id="CABFMQ020000085">
    <property type="protein sequence ID" value="VTZ50740.1"/>
    <property type="molecule type" value="Genomic_DNA"/>
</dbReference>
<dbReference type="AlphaFoldDB" id="A0A8B6M791"/>
<dbReference type="Proteomes" id="UP000485880">
    <property type="component" value="Unassembled WGS sequence"/>
</dbReference>
<name>A0A8B6M791_METTU</name>
<keyword evidence="2" id="KW-1185">Reference proteome</keyword>